<feature type="domain" description="MULE transposase" evidence="2">
    <location>
        <begin position="181"/>
        <end position="275"/>
    </location>
</feature>
<gene>
    <name evidence="3" type="ORF">M0811_11665</name>
</gene>
<proteinExistence type="predicted"/>
<dbReference type="OMA" id="EESTHWI"/>
<sequence>MNYNGFVWWSKNKTEKGTNYYACSRKGCPATLTVTIDLQYRERGKHSTECLAEKMKKQKQNLLNEFQEEILKQTLNFYKTPSQIYLEVKEKMIKKSEDTNLPISFPSQNSIINQISKERKLHFPYDLIFMLTEPPFSLTDDGLIFWRGSNSIMIGNKKESFIIWTTDKLSGLLLQNSQSFFDGTFLIAPKPFKQLLVIMGFDSETETYYPCIYALLTGKQMELYVQCFEYIKNTLLQNKWNPKFITCDFERSLLTAICKVFPTSKLVGCYFHFKQALQRWCTKRGLMNETMKSSTGSLLLEIEVLTLIEPNLIIPTIKTLESKYPNQSLFWNYFKHTWLSIFPPNLWNIHFFKGIVQRTNNVIERNNRSLNNLVNHQKPLLMEFLQVIKEEDNKWRKKLDENRDSRSQKQLNIYPLDPNSLTYQWLEKVDLKLEFEYMLEEKNLLTGNQILNLIQKNQQTIQIMSPKEKHVLTQSIDSNESTNTEKVKIEKESNSNSNPNILDIHNDSSLKLIPSLKEKLISPKIESNSLPFQSKMNYFLQKDASKQLNINIPSTKKRKDCGNEKFDIILQSTQKMGKKFFNDSQKVDKIDWEKIVNTDSIFDLSRKKIYQEMQRRQIKNISLAKKHELIKKFRTYLNQ</sequence>
<keyword evidence="4" id="KW-1185">Reference proteome</keyword>
<reference evidence="3" key="1">
    <citation type="submission" date="2022-10" db="EMBL/GenBank/DDBJ databases">
        <title>Novel sulphate-reducing endosymbionts in the free-living metamonad Anaeramoeba.</title>
        <authorList>
            <person name="Jerlstrom-Hultqvist J."/>
            <person name="Cepicka I."/>
            <person name="Gallot-Lavallee L."/>
            <person name="Salas-Leiva D."/>
            <person name="Curtis B.A."/>
            <person name="Zahonova K."/>
            <person name="Pipaliya S."/>
            <person name="Dacks J."/>
            <person name="Roger A.J."/>
        </authorList>
    </citation>
    <scope>NUCLEOTIDE SEQUENCE</scope>
    <source>
        <strain evidence="3">BMAN</strain>
    </source>
</reference>
<accession>A0A9Q0LAI8</accession>
<dbReference type="EMBL" id="JAPDFW010000105">
    <property type="protein sequence ID" value="KAJ5069322.1"/>
    <property type="molecule type" value="Genomic_DNA"/>
</dbReference>
<evidence type="ECO:0000313" key="3">
    <source>
        <dbReference type="EMBL" id="KAJ5069322.1"/>
    </source>
</evidence>
<organism evidence="3 4">
    <name type="scientific">Anaeramoeba ignava</name>
    <name type="common">Anaerobic marine amoeba</name>
    <dbReference type="NCBI Taxonomy" id="1746090"/>
    <lineage>
        <taxon>Eukaryota</taxon>
        <taxon>Metamonada</taxon>
        <taxon>Anaeramoebidae</taxon>
        <taxon>Anaeramoeba</taxon>
    </lineage>
</organism>
<evidence type="ECO:0000313" key="4">
    <source>
        <dbReference type="Proteomes" id="UP001149090"/>
    </source>
</evidence>
<dbReference type="Pfam" id="PF10551">
    <property type="entry name" value="MULE"/>
    <property type="match status" value="1"/>
</dbReference>
<dbReference type="AlphaFoldDB" id="A0A9Q0LAI8"/>
<protein>
    <recommendedName>
        <fullName evidence="2">MULE transposase domain-containing protein</fullName>
    </recommendedName>
</protein>
<comment type="caution">
    <text evidence="3">The sequence shown here is derived from an EMBL/GenBank/DDBJ whole genome shotgun (WGS) entry which is preliminary data.</text>
</comment>
<evidence type="ECO:0000259" key="2">
    <source>
        <dbReference type="Pfam" id="PF10551"/>
    </source>
</evidence>
<evidence type="ECO:0000256" key="1">
    <source>
        <dbReference type="SAM" id="Coils"/>
    </source>
</evidence>
<name>A0A9Q0LAI8_ANAIG</name>
<feature type="coiled-coil region" evidence="1">
    <location>
        <begin position="45"/>
        <end position="76"/>
    </location>
</feature>
<dbReference type="OrthoDB" id="6145089at2759"/>
<dbReference type="Proteomes" id="UP001149090">
    <property type="component" value="Unassembled WGS sequence"/>
</dbReference>
<keyword evidence="1" id="KW-0175">Coiled coil</keyword>
<dbReference type="InterPro" id="IPR018289">
    <property type="entry name" value="MULE_transposase_dom"/>
</dbReference>